<name>A0AAD2D4K9_EUPCR</name>
<evidence type="ECO:0000313" key="1">
    <source>
        <dbReference type="EMBL" id="CAI2379701.1"/>
    </source>
</evidence>
<dbReference type="EMBL" id="CAMPGE010021557">
    <property type="protein sequence ID" value="CAI2379701.1"/>
    <property type="molecule type" value="Genomic_DNA"/>
</dbReference>
<gene>
    <name evidence="1" type="ORF">ECRASSUSDP1_LOCUS21114</name>
</gene>
<keyword evidence="2" id="KW-1185">Reference proteome</keyword>
<reference evidence="1" key="1">
    <citation type="submission" date="2023-07" db="EMBL/GenBank/DDBJ databases">
        <authorList>
            <consortium name="AG Swart"/>
            <person name="Singh M."/>
            <person name="Singh A."/>
            <person name="Seah K."/>
            <person name="Emmerich C."/>
        </authorList>
    </citation>
    <scope>NUCLEOTIDE SEQUENCE</scope>
    <source>
        <strain evidence="1">DP1</strain>
    </source>
</reference>
<protein>
    <submittedName>
        <fullName evidence="1">Uncharacterized protein</fullName>
    </submittedName>
</protein>
<proteinExistence type="predicted"/>
<dbReference type="Gene3D" id="3.40.50.720">
    <property type="entry name" value="NAD(P)-binding Rossmann-like Domain"/>
    <property type="match status" value="1"/>
</dbReference>
<organism evidence="1 2">
    <name type="scientific">Euplotes crassus</name>
    <dbReference type="NCBI Taxonomy" id="5936"/>
    <lineage>
        <taxon>Eukaryota</taxon>
        <taxon>Sar</taxon>
        <taxon>Alveolata</taxon>
        <taxon>Ciliophora</taxon>
        <taxon>Intramacronucleata</taxon>
        <taxon>Spirotrichea</taxon>
        <taxon>Hypotrichia</taxon>
        <taxon>Euplotida</taxon>
        <taxon>Euplotidae</taxon>
        <taxon>Moneuplotes</taxon>
    </lineage>
</organism>
<comment type="caution">
    <text evidence="1">The sequence shown here is derived from an EMBL/GenBank/DDBJ whole genome shotgun (WGS) entry which is preliminary data.</text>
</comment>
<accession>A0AAD2D4K9</accession>
<sequence length="75" mass="8438">MELQNLTITRPGLITGRDAKTHLSEKISYLIFCIPRISCENLVKAIIDNSLESTEKCESLSNTQLCRLARKSKLS</sequence>
<evidence type="ECO:0000313" key="2">
    <source>
        <dbReference type="Proteomes" id="UP001295684"/>
    </source>
</evidence>
<dbReference type="AlphaFoldDB" id="A0AAD2D4K9"/>
<dbReference type="Proteomes" id="UP001295684">
    <property type="component" value="Unassembled WGS sequence"/>
</dbReference>